<dbReference type="InterPro" id="IPR011257">
    <property type="entry name" value="DNA_glycosylase"/>
</dbReference>
<reference evidence="1 2" key="1">
    <citation type="submission" date="2024-03" db="EMBL/GenBank/DDBJ databases">
        <title>Inconsistent identification of Apilactobacillus kunkeei-related strains obtained by well-developed overall genome related indices.</title>
        <authorList>
            <person name="Maeno S."/>
            <person name="Endo A."/>
        </authorList>
    </citation>
    <scope>NUCLEOTIDE SEQUENCE [LARGE SCALE GENOMIC DNA]</scope>
    <source>
        <strain evidence="1 2">20H-10</strain>
    </source>
</reference>
<accession>A0ABP9ZJ99</accession>
<dbReference type="RefSeq" id="WP_053949844.1">
    <property type="nucleotide sequence ID" value="NZ_BAABVV010000040.1"/>
</dbReference>
<keyword evidence="2" id="KW-1185">Reference proteome</keyword>
<dbReference type="SUPFAM" id="SSF48150">
    <property type="entry name" value="DNA-glycosylase"/>
    <property type="match status" value="1"/>
</dbReference>
<protein>
    <submittedName>
        <fullName evidence="1">DNA-3-methyladenine glycosylase I</fullName>
    </submittedName>
</protein>
<dbReference type="Pfam" id="PF03352">
    <property type="entry name" value="Adenine_glyco"/>
    <property type="match status" value="1"/>
</dbReference>
<evidence type="ECO:0000313" key="2">
    <source>
        <dbReference type="Proteomes" id="UP001438112"/>
    </source>
</evidence>
<comment type="caution">
    <text evidence="1">The sequence shown here is derived from an EMBL/GenBank/DDBJ whole genome shotgun (WGS) entry which is preliminary data.</text>
</comment>
<dbReference type="PANTHER" id="PTHR30037:SF4">
    <property type="entry name" value="DNA-3-METHYLADENINE GLYCOSYLASE I"/>
    <property type="match status" value="1"/>
</dbReference>
<organism evidence="1 2">
    <name type="scientific">Apilactobacillus apinorum</name>
    <dbReference type="NCBI Taxonomy" id="1218495"/>
    <lineage>
        <taxon>Bacteria</taxon>
        <taxon>Bacillati</taxon>
        <taxon>Bacillota</taxon>
        <taxon>Bacilli</taxon>
        <taxon>Lactobacillales</taxon>
        <taxon>Lactobacillaceae</taxon>
        <taxon>Apilactobacillus</taxon>
    </lineage>
</organism>
<evidence type="ECO:0000313" key="1">
    <source>
        <dbReference type="EMBL" id="GAA6114871.1"/>
    </source>
</evidence>
<dbReference type="Gene3D" id="1.10.340.30">
    <property type="entry name" value="Hypothetical protein, domain 2"/>
    <property type="match status" value="1"/>
</dbReference>
<dbReference type="PANTHER" id="PTHR30037">
    <property type="entry name" value="DNA-3-METHYLADENINE GLYCOSYLASE 1"/>
    <property type="match status" value="1"/>
</dbReference>
<name>A0ABP9ZJ99_9LACO</name>
<sequence length="181" mass="21167">MNRCSWANEDTNMLIYHDNEWGVKKFDVNDLFESLTLEIFQAGLSWQTVLNKRDAFRKSFCNFDIESISKFNDEDIERLLQNPKIIRNRAKIIATIENAKCCLENDLCQLTWQPFEFQSLDGLNNGDKIGTPDFVNDYVKSFKKIGFKRVGPTTMYSYLQSVGVVNDHDMNCFRHDQLIEE</sequence>
<dbReference type="InterPro" id="IPR052891">
    <property type="entry name" value="DNA-3mA_glycosylase"/>
</dbReference>
<gene>
    <name evidence="1" type="ORF">AP20H10_12340</name>
</gene>
<proteinExistence type="predicted"/>
<dbReference type="EMBL" id="BAABVV010000040">
    <property type="protein sequence ID" value="GAA6114871.1"/>
    <property type="molecule type" value="Genomic_DNA"/>
</dbReference>
<dbReference type="Proteomes" id="UP001438112">
    <property type="component" value="Unassembled WGS sequence"/>
</dbReference>
<dbReference type="InterPro" id="IPR005019">
    <property type="entry name" value="Adenine_glyco"/>
</dbReference>